<dbReference type="InterPro" id="IPR000772">
    <property type="entry name" value="Ricin_B_lectin"/>
</dbReference>
<dbReference type="VEuPathDB" id="FungiDB:RhiirFUN_009586"/>
<organism evidence="3 4">
    <name type="scientific">Rhizophagus irregularis</name>
    <dbReference type="NCBI Taxonomy" id="588596"/>
    <lineage>
        <taxon>Eukaryota</taxon>
        <taxon>Fungi</taxon>
        <taxon>Fungi incertae sedis</taxon>
        <taxon>Mucoromycota</taxon>
        <taxon>Glomeromycotina</taxon>
        <taxon>Glomeromycetes</taxon>
        <taxon>Glomerales</taxon>
        <taxon>Glomeraceae</taxon>
        <taxon>Rhizophagus</taxon>
    </lineage>
</organism>
<dbReference type="CDD" id="cd23454">
    <property type="entry name" value="beta-trefoil_Ricin_GllA-1"/>
    <property type="match status" value="1"/>
</dbReference>
<comment type="caution">
    <text evidence="3">The sequence shown here is derived from an EMBL/GenBank/DDBJ whole genome shotgun (WGS) entry which is preliminary data.</text>
</comment>
<protein>
    <recommendedName>
        <fullName evidence="2">C2 domain-containing protein</fullName>
    </recommendedName>
</protein>
<feature type="domain" description="C2" evidence="2">
    <location>
        <begin position="151"/>
        <end position="272"/>
    </location>
</feature>
<feature type="region of interest" description="Disordered" evidence="1">
    <location>
        <begin position="6636"/>
        <end position="6771"/>
    </location>
</feature>
<name>A0A915ZBG3_9GLOM</name>
<feature type="compositionally biased region" description="Basic and acidic residues" evidence="1">
    <location>
        <begin position="6736"/>
        <end position="6764"/>
    </location>
</feature>
<feature type="domain" description="C2" evidence="2">
    <location>
        <begin position="595"/>
        <end position="719"/>
    </location>
</feature>
<dbReference type="PROSITE" id="PS50004">
    <property type="entry name" value="C2"/>
    <property type="match status" value="3"/>
</dbReference>
<dbReference type="PANTHER" id="PTHR45737">
    <property type="entry name" value="VON WILLEBRAND FACTOR A DOMAIN-CONTAINING PROTEIN 5A"/>
    <property type="match status" value="1"/>
</dbReference>
<gene>
    <name evidence="3" type="ORF">CHRIB12_LOCUS11740</name>
</gene>
<proteinExistence type="predicted"/>
<feature type="compositionally biased region" description="Basic and acidic residues" evidence="1">
    <location>
        <begin position="6701"/>
        <end position="6715"/>
    </location>
</feature>
<dbReference type="SMART" id="SM00239">
    <property type="entry name" value="C2"/>
    <property type="match status" value="3"/>
</dbReference>
<feature type="compositionally biased region" description="Low complexity" evidence="1">
    <location>
        <begin position="6718"/>
        <end position="6733"/>
    </location>
</feature>
<accession>A0A915ZBG3</accession>
<evidence type="ECO:0000313" key="3">
    <source>
        <dbReference type="EMBL" id="CAB5368439.1"/>
    </source>
</evidence>
<dbReference type="InterPro" id="IPR000008">
    <property type="entry name" value="C2_dom"/>
</dbReference>
<feature type="compositionally biased region" description="Basic and acidic residues" evidence="1">
    <location>
        <begin position="1660"/>
        <end position="1679"/>
    </location>
</feature>
<feature type="domain" description="C2" evidence="2">
    <location>
        <begin position="1048"/>
        <end position="1180"/>
    </location>
</feature>
<dbReference type="EMBL" id="CAGKOT010000025">
    <property type="protein sequence ID" value="CAB5368439.1"/>
    <property type="molecule type" value="Genomic_DNA"/>
</dbReference>
<dbReference type="Pfam" id="PF00168">
    <property type="entry name" value="C2"/>
    <property type="match status" value="3"/>
</dbReference>
<evidence type="ECO:0000259" key="2">
    <source>
        <dbReference type="PROSITE" id="PS50004"/>
    </source>
</evidence>
<dbReference type="PANTHER" id="PTHR45737:SF6">
    <property type="entry name" value="VON WILLEBRAND FACTOR A DOMAIN-CONTAINING PROTEIN 5A"/>
    <property type="match status" value="1"/>
</dbReference>
<dbReference type="PROSITE" id="PS50231">
    <property type="entry name" value="RICIN_B_LECTIN"/>
    <property type="match status" value="1"/>
</dbReference>
<reference evidence="3" key="1">
    <citation type="submission" date="2020-05" db="EMBL/GenBank/DDBJ databases">
        <authorList>
            <person name="Rincon C."/>
            <person name="Sanders R I."/>
            <person name="Robbins C."/>
            <person name="Chaturvedi A."/>
        </authorList>
    </citation>
    <scope>NUCLEOTIDE SEQUENCE</scope>
    <source>
        <strain evidence="3">CHB12</strain>
    </source>
</reference>
<dbReference type="Proteomes" id="UP000684084">
    <property type="component" value="Unassembled WGS sequence"/>
</dbReference>
<dbReference type="OrthoDB" id="9895617at2759"/>
<dbReference type="Pfam" id="PF14200">
    <property type="entry name" value="RicinB_lectin_2"/>
    <property type="match status" value="1"/>
</dbReference>
<evidence type="ECO:0000256" key="1">
    <source>
        <dbReference type="SAM" id="MobiDB-lite"/>
    </source>
</evidence>
<feature type="region of interest" description="Disordered" evidence="1">
    <location>
        <begin position="1648"/>
        <end position="1679"/>
    </location>
</feature>
<sequence length="7762" mass="879072">MTSFPEDYFYLKVGSTSLVLDVERATTFFGFGGSSVKEGSKTVIASQKSEAENDAAYQLWRHENGYLVNKQTNLYLEVDNGKPGNRIVLHHQKPGSNGSNQRWALTKEGYISLKSHPKYVIDVKGGNAKEGSHVVLSDSGSKSFIKSNSAKWEIVSLSKKRRNEGAIGIIRLELVEAKGLKSVDSFFAGGKSDPYVRVFHEGGQDIIAQTKFIDNNLDPVWNEVHYLPVNNIGDKFILDVMDFNAFTKDKPLGHCTFEVTKELVKEVSPNVFEGTPNGIDKWANLSIQGKLHYKAKFSPLTLSSLPKPTPDFLANLKEKPFDKSTLYVLITLQAPNGSFPPSDTLANLFGYSSTNELFELYKNHVHDDRVVNNTNKTIWTTSMVLWFLRYLLKEHRSEWGGIYERSERYITKELGGDLEIEEIVIAGGRKAVRERFEIKVVDDKQIITRENVKTHDVTRIIRHQTSTGAFQASDELAKLMSFNSSGQLRTALTRHINSQSKSAKITNYETQVWVTILVLYYFRLVGVDHKTEWEESYLRAYKWLWVQFKGKEKIEQEAFKIIESFVKERYSVKEDVMQLDEQFIKHIADKIDFIKKGGVSVSRGISAKKLHGVARIHIVSAKNLMKADSWFGGGASDPYVKIIGLSSGEVYGETRVVYNNINPEWNQVFYIPIYDLNDKIKIQIYDYNAFFKHVTLGSYVLDLKDFVKVLSNGAVTGKKLDTTCELRPNKGKLHFIADFHSYSEQDYTTTIISKSTITIQHLYILITYQRPDGGFELNDRLAKLLNFDTKEELVKSFTAYIERENDDRVKALHIDTWGTALLTAFLKTLLWEHRQEWMTTYTKAETYLSEIVTDIETEERLYTLANRFVIERFKFTEWESEEQKKSLGIIVQSKKIIITRRNVTIRHVRRFLSYQKESGCFELDNHLAETLGFSSAEEAKKSLETHFSSNSKVSKLDVNLQSSAIMIWYIRYVLVDFRGEWVDKYQTTSKWITEQVKDKQTEEELLEAARSFVRKRFDVDDEALKEDETFETTLALTPENIPSEIKRQIEEDEIKNENDAIVTDQVIGLLKIKIKGARNLPKSSSWFTSSKPDPYIKILDASGQEIVRTRTISETIEPKWEEVHYVSIHGTGESITFEIMDENLFVADKPLGTYIFETAKIVKKSEDGFYTTSETVREWFPLIINKKPSGELDMEVQFVSTQYSWKESFIFSKDTLTIEHIYIILSWRNSRGYFEFSDDVSHFFNFKSQEELKSDFLKLTTESTELQSLSESALSTALVITYLKILCWKYRVEWNKVSANSEEWLSSEVNNIELEDKLYEICEKFIIEKFNVKDFEEEQKIVLISTHKRFILTRKMVTIRIVRRILAYQTQDGNIPLNNKTAELLGFENAEDLKKELQTYFKSENVKKVEHLWASACIIWYLRYVALDYRNDWLESFEKTSEYLRVQCNDSKLEQEVLDCAKEFIHKRYQVDNESVEEDNKFAVTLSRKKEMIAKEKEEEAINEAKVKRKPSLLVKPVVTVETVKKYIKYQNKEGKFTFNDDIAKQLTFENSESLKTSINKHFGSKLTSKLDLDILTTAISIYYLRLEGSEHRSEWSTTYETSCKWLKQQIKDKEVESELLKSARSYVIITYNVDNETIDKDSKEFPAIPIPDESAAAPDKGKSVDKGQHAETKSREIGVEAKKQDAVITQSESQRKAILDVQSSTTVEKTQSIISYQQGDGCYKLSDIVSKKLETSEETLTESIRTSTTNETIRKLKPEVLSTVLTISYLQTFANQHESHWKVQNEKARKYLIKEVGEDKVEEILAASKKIVVERATNKVIRKQQRSAFATIQSSTTLEKTKSILSSFKTDHFEWNPTISKKLDISSDKLVSTCESYAKTEELKQTIKQNPTVWQTAIQLHYLELTAPHHEKHWRGQYDTARKYIKSQIKNEKLEKELWEASYKLCAEKATQKVIVKKRRVALLHLQSKTTVETTKIICSKQKPEGSIEISEEITRNSGISSDSILKTVETHATTESLKKVTNVDVWKTAISLSYLETYGTAHESTWKVHYDKARKFIKEKVKDEKLEAEILKASKELVIQKSTTNVIRKQAKKEKRITLSYLDKKTSPSTVISIVSKQKQDGSLELGTDLKKQLDVSSSESLVTSIESIGVSEKLKKVINSKDTKLVESALTISYLQNAASSQERNWRDKYDKAISYIRKEVNDEKLEKELLNVCRKYIVQKSVTEVVRKKQLKEKRIALTAAQSKTTVETTKKIVSAQKSDGSFELNEQISKQLDISSPETLLNTCHTVTTNERVKTIKDSSVWTTAITLIYLQYNASSHESTWKEQYDRARKYLKEKVNDDELEKEILRTTKTIVVEKTSNKVIKEQKKEEKRAALSAIQSKTDVKTITSQQQNDGSFALNDDIKKQIDISSNETLTNSVLTYTTNESVKKYVKDVKYNKAITTAITISYLKVYASNNESTWSEQYKKARKYLKEQINDDALEEEIIKTCSKLVVDKSTKKITEKKKKAEKRVALSEVRKVGSVEKAEKVISNQKSDGSIELSDTTRKDLNISNETLKLTVNTLTKNEKLKNAPVEVWNTAISLNYLKINSDELGGAWKDKYEKARNYLKTQLGGDENAEKEILKVTNKIVVEKVVLKQTEVEKQKALAAIQSKTTEKTIKTVVSTQQQDGSFELSDVVCKDLDVSSETLITTMKNYVSSEKLKKINDKKLFYTVITLAYLQTTSSSQDSQWKDKYEKARKYVKEAIKDDDLEEEILQSSQKFVTEASTNVVRKQAKQEKKTEKTAALITLKSKTTPETTRKIVENQKPDGSIKLDKTISEKINISSDNIQSSVQTYGVSDKLKSVPQKVWETALSLRYLTITSQSQDQHKEQSEKAEKYLIEELKDKELVEELLTTSEKIIVEKSVEKDKKETVATIQNSTTTEKVKEIVSLQKEDGSLEVTDTVSKGLDTESTDTLVSYFKSYFNNKGTKAPENKKVIDTAITLSFLRKTSSTDKSPELKAKIEKAETYLKTELGSEEEIKEILETTDTIVVEHATKKATKEKADQVVVEKVQKTITEEEITEVIETQDNEGSYEKISNKITEKLGVITPENISSSVRITDERVKKFDTKVWNTFITIAYCNKVLGKQQSTQNEKARAWLHEQIKDEKLEKEVLESCEKYVIKTVSEKTIKVSTEEKREQKKEKKGWGLGGIGSYFGSAVKYTTDTVQHTADTVSSTLFNLKSTTTPETTKKIVENQKPDGSIKLDKTVSDQINISSDNIQSSIQTYGVSDKLKSVPKNVWETALSLRYLTITSQSQDQHKEQSEKAKKYLIEELKDEKLVEEILTTSEKIIVDQSVKKGKEDAVSTIKKSTTTEKATEIVSSQKEDGSLELTDTVSKALDVESNESLVSSIKTYFIGKGTKAPENKKVIDTAITLSFLRNTSSTDSSPELKEKVAKAEKYLKIELGSEEKIKELLEKTDTVVVDHAAKKVIKEKAEQTIVQEIQETVTEEESIEVIGTQNKEGSYEKISDKITEKLGEITTENISSSVRITDERVKKFDTKVWNTFITIAYCNKVLGKHKSKWTDQNDKARAWLHEQIKDEKLEKEVLESCEKIVAEKASNKKKESSWPSLSTSLTSWGSSWGKYITDTAKYTTDTVQHTADTVSSTLVNLKSTTTPETTKKIVENQKPDGSIKLDKTVSDQINISSDNIQSSIQTYGVSDKLKSVPKNVWETALSLRYLTITSQSQDQHKDQSDKAKKYLIEELKDEKLVEEILTTSEKIIVDQSVKKGKEDAVSTIKKSTTTEKAKEIVSSQKEDGSLELPDTVSKALDVESNESLVSSIKTYFIGKGTKAPENKKVIDTAITLSFLRNTSSTDSSPELKEKVAKAEKYLKTELGSEEKIKELLEKTDTVVVDHAAKKVIKEKAEQTIVQEIQETVTEEEITKVIEIQNKEGSYEKISDQITEKLGEITTENISSSVRITDERVKKFDTKVWNTFITIAYCNKVLGKHKSKWTDQNDKARAWLHEQIKDEKLEKEVLESCEKIVAEKASNKKKESSWPSLSTSLTGWGSSWGKYITDTAKYTTDTVQHTADTVSSTLFNLKSTTTPETTQKIVENQKPDGSIKLDKTVSDQINISSDNIQSSIQTYGVSDKLKSVPKNVWETALSLRYLTITSQSQDQHKEQSDKAKKYLIEELKDEKLVEEILTTSEKIIVDQSVKKGKEDAVSTIKSSTTTEKAKEIVSSQKEDGSLELTDTVSKALDVESNESLVSSIKTYFIGKGTKAPENKKVIDTAITLSFLRNTSSTDSSPELKEKVAKAEKYLKTELGSEEKIKELLEKTDTVVVDHAAKKVIKEKAEQTIVQEIQKTVTEEEITKVIEIQNKEGSYEKISDQITEKLGEITTENISSSVRITDERVKKFDTKIWNTFITIAYCNKVLGKQQSTQNEKARAWLHTQIKDEKLIKEVLESCEKIVVEKASNKKKESSWPSLSTSLTSWGSGWGKYITDTAKYTTDTVQHTADTVSSTLFNLKSTTTPETTKKIVENQKPDGSIKLDKTVSDQINISSDNIQSSIQTYGVSDKLKSVPKNVWETALSLRYLTITSQSQDQHKEQSEKAKKYLIEELKDEKLVEEILTTSEKIIVDQSVKKGKEDAVSTIKKSTTTEKATEIVSSQKEDGSLELPDTVSKALDVESNESLVSSIKTYFIGKGTKAPENKKVIDTAITLSFLRNTSSTDSSPELKEKVAKAEKYLKTELGSEEKIKELLEKTDTVVVDHAAKKVIKEKAEQTIVQEIQETVTEEEITKVIEIQNKEGSYEKISDQITEKLGEITTENISSSVRITDERVKKFDTKVWNTFITIAYCNKVLGKHKSKWTDQNDKARAWLHEQIKDEKLEKEILESCEKIVAEKASNKKKESSWPSLSTSLTGWGSSWGKYITDTAKYTTDTVQHTADTVSSTLFNLKSTTTPETTKKIVENQKPDGSIKLDKTVSDQINISSDNIQSSIQTYGVSDKLKSVPKNVWETALSLRYLTITSQSQDQHKDQSDKAKKYLIEELKDEKLVEEILTTSEKIIVDQSVKKGKEDAVSTIKSSTTTEKAKEIVSSQKEDGSLELPDTVSKALDVESNESLVSSIKTYFIGKGTKAPENKKVIDTAITLSFLRNTSSTDSSPELKEKVAKAEKYLKTELGSEEKIKELLEKTDTVVVDHAAKKVIKEKAEQTIVQEIQKTVTEEEITKVIEIQNKEGSYEKISDQITEKLGEITTENISSTVRITDERVKKFDTKIWNTFITIAYCNKVLGKQQSTQNEKARAWLHTQIKDEKLIKEVLESCEKIVVEKASNKKKESSWPSLSTSLTSWGSSWGKYITDTAKYTTDTVQHTADTVSSTLVNLKSTTTPETTKKIVENQKPDGSIKLDKTVSDQINISSDNIQSSIQTYGVSDKLKSVPKNVWETALSLRYLTITSQSQDQHKDQSDKAKKYLIEELKDEKLVEEILTTSEKIIVDQSVKKGKEDAVSTIKKSTTTEKATEIVSSQKEDGSLELPDTVSKALDVESNESLVSSIKTYFIGKGTKAPENKKVIDTAITLSFLRNTSSTDSSPELKEKVAKAEKYLKTELGSEEKIKELLEKTDTVVVDHAAKKVIKEKAEQTIVKEIQKTVTEEEITKVIEIQNKEGSYEKISDQITEKLGEITTENISSSVRITDERVKKFDTKIWNTFITIAYCNKVLGKQQSTQNEKARAWLHTQIKDEKLIKEVLESCEKIVVEKASNKKKESSWPSLSTSLTSWGSGWGKYITDTAKYTTDTVQHTADTVSSTLVNLKSTTTPETTKKIVENQKPDGSIKLDKTVSDQINISSDNIQSSIQTYGVSDKLKSVPKNVWETALSLRYLTITSQSQDQHKDQSDKAKKYLIEELKDEKLVEEILTTSEKIIVDQSVKKGKEDAVSTIKKSTTTEKATEIVSSQKEDGSLELPDTVSKALDVESNESLVSSIKTYFIGKGTKAPENKKVIDTAITLSFLRNTSSTDSSPELKEKVAKAEKYLKTELGSEEKIKELLEKTDTVVVDHAAKKVIKEKAEQTIVQEIQETVTEEESIEVIGTQNKEGSYEKISDKITEKLGEITTENVSSSIRITDERVKKFDTKVWNTFITIAYCNKVLGKHKSKWTDQNDKARAWLHEQIKDEKLEKEILESCEKIVAEKASNKKKESSWPSLSTSLTSWGSSWGKYITDTAKYTTDTVQHTADTVSSTLVNLKSTTTPETTKKIVENQKPDGSIKLDKTVSDQINISSDNIQSSIQTYGVSDKLKSVPKNVWETALSLRYLTITSQSQDQHKDQSDKAKKYLIEELKDEKLVEEILTTSEKIIVDQSVKKGKEDAVSTIKSSTTTEKAKEIVSSQKEDGSLELPDTVSKALDVESNESLVSSIKTYFIDKGTKAPEDKKLLDTAITLSFLRNTSSTDSSPELKEKVAKAEKYLKTELGSEEKIKELLEKTDTVVVDHAAKKVIKEKADQSVVQEIQETVTEEEITKVIEIQNKEGSYEKIPDKVTEKLGEITTENISSSVRITDERVKKFDTKVWNTFITIAYCNKVLGKHKSKWTDQNDKARAWLHEQIKDEKLEKEILESCEKIVVEKVSNKKKESSPWFNLLPTWGSSDTTKQTTIKKIESIPVAPTTSTTKSPEKPKETTTSTTKSPEKPKETTTSTTKSPEKPKETTTSTTKSPEKPKESAVSKLAEKFSGTPSTGSPSTASPATHHPKTDTREVQKDQPKKDQPTPAKPETESKTKPGWFDNISTSVVKLSKDIEDAITWGEKDDDDHDHEKVDALDTVKTSSTTKEVIQYVVSKQNDDGSIEAGETVCKQLDAPSKETIVTTVQQYITNEKLKNAKPIWITTAVNIAYLKNLADQHEGEWKEKYEIAHQYLTKEIGNPKEVDELIDASSKYVVKQSTQKVIKDKKKAAVLAIRSSTPKETVNDAISSQKNDGSFEISKTITKELNDTSPEDLVKKAQSYVKSDKIQPKNSDSIFKTALMLGYLRTATTDTDNPSSAVSEKYKKARDYLSSQIGDKQLEEDIIKASSKVVIDKSSEKVAEASKKEALKEIQITPEITKTIVSTQKTDGSFEVSKEITDKLNSTSPESLVTSVITYTKNDKLKNVKPSVWQTVISMQYLKNTASQHENDWKDKYNKAEEYVRSQLGDDNLVKELLVTSNKYVIDRVTRDIVKEKEERTLQVRKSIFDEDTKNTTISVLKGEYNVDDVRSICSSQKNDGSITLHKSIKNQFNVSSTNRLITNVKSYISNQHLRSYDDSVFETALTIYILRYVLVEHKGETQAAYERASSWLIKQLNNNKELEKELFSACEQYVIEEGSRKIEHVTVEEIEKVKLEVSEDTRQTVLKYLQERSILDDAHAIRTSQNDDGSFTLHSSILEQFKISSIDEFVKGITRYVGTKNLKNCDKSIWQTLFIITYFKYVLVDYESEWRNICEKANKWVASKKLSKEELEELDSACDQYLIEKAVEAYNNQTINVQVTKLDVDETTKTTIYNGLRSDAKVDHALSLCKSQHNNGSFTLHKIISEQLKISSPEEAVETLKSYVGSLRLRRLDKSLWISAFIVTYFKIVLVEYESEWRKACDRASSWISEQVHNSDLEKELYSACEQYLIQQGCEFLNSKNTTIVTEVLNKPSQSVIYGSDGRAVTQKDSYLNSELIVAGAAARAKCKVKLESTQNKTLEDVSKATELALKYTEDEVNRLFDNNVTHGNKDDVLNRAKRATKFLMDEYYKPGGDCC</sequence>
<evidence type="ECO:0000313" key="4">
    <source>
        <dbReference type="Proteomes" id="UP000684084"/>
    </source>
</evidence>